<dbReference type="Proteomes" id="UP000193920">
    <property type="component" value="Unassembled WGS sequence"/>
</dbReference>
<feature type="transmembrane region" description="Helical" evidence="9">
    <location>
        <begin position="489"/>
        <end position="514"/>
    </location>
</feature>
<feature type="transmembrane region" description="Helical" evidence="9">
    <location>
        <begin position="431"/>
        <end position="454"/>
    </location>
</feature>
<dbReference type="Pfam" id="PF00005">
    <property type="entry name" value="ABC_tran"/>
    <property type="match status" value="1"/>
</dbReference>
<keyword evidence="5" id="KW-0547">Nucleotide-binding</keyword>
<evidence type="ECO:0000256" key="8">
    <source>
        <dbReference type="ARBA" id="ARBA00023136"/>
    </source>
</evidence>
<dbReference type="GO" id="GO:0016020">
    <property type="term" value="C:membrane"/>
    <property type="evidence" value="ECO:0007669"/>
    <property type="project" value="UniProtKB-SubCell"/>
</dbReference>
<feature type="transmembrane region" description="Helical" evidence="9">
    <location>
        <begin position="21"/>
        <end position="39"/>
    </location>
</feature>
<accession>A0A1Y2ADR7</accession>
<feature type="transmembrane region" description="Helical" evidence="9">
    <location>
        <begin position="1270"/>
        <end position="1288"/>
    </location>
</feature>
<feature type="transmembrane region" description="Helical" evidence="9">
    <location>
        <begin position="400"/>
        <end position="425"/>
    </location>
</feature>
<evidence type="ECO:0000313" key="12">
    <source>
        <dbReference type="Proteomes" id="UP000193920"/>
    </source>
</evidence>
<dbReference type="Pfam" id="PF12698">
    <property type="entry name" value="ABC2_membrane_3"/>
    <property type="match status" value="2"/>
</dbReference>
<evidence type="ECO:0000256" key="1">
    <source>
        <dbReference type="ARBA" id="ARBA00004141"/>
    </source>
</evidence>
<dbReference type="GO" id="GO:0140359">
    <property type="term" value="F:ABC-type transporter activity"/>
    <property type="evidence" value="ECO:0007669"/>
    <property type="project" value="InterPro"/>
</dbReference>
<comment type="subcellular location">
    <subcellularLocation>
        <location evidence="1">Membrane</location>
        <topology evidence="1">Multi-pass membrane protein</topology>
    </subcellularLocation>
</comment>
<sequence length="1421" mass="165651">MVYQQLKTLIWRNAILKKRGIFSTIIELFFPAIIILLTVKNANIEISEYKDEDIKNIPIYIVNNSTRISNMIIRNQYCIKFSNDFDIEKKNIFLENFKRDSFFSSFKYLEITDDFTQYENSNTKRNYEMNENNKFIINNLDNIKHEYINHNLNNTTKNYSMNTTTNIDNGNKIDINISTSKTDSTNATIVSVSNTRKHSNISTLAKPFKYYKRDYVKPTQEYKIEIFDSEEEIFEKYKEIYYLSPNQNENPKFPPLDGFYGISFKSLTEYTLYISCEDLVSELDEMLEHMVLNKNYYNFQILTNNALLKTLINSNSNFNNNNNTNNNNPIQEIEYNYKYMDSFGHSKKSKDNQLKEYMAFLFSFYFIPCLCTLLNNLVIEKESKIKESLVIIGLKKYNFWLSWIIIYGIIISVGSVFSVIIMTYYEVFSFIPWSILLFTIIIYGLSCVCIAFTLSTIINKSKTSSTIGAIIIVLFFLIYFFYNILEEGTLYKCICCILFPQISFITLINNFILLEEKLLPMNLLNILNNSIFERYIFCLVISLILYFLLAIYLDNILAQGSNFHKKWHFPITDLLCIFSSKKIIANDKYSEINDCNENDNPFIEKESKDLKKAVKVNHIGKIFKGKGEYLEILKDINFSAYSDEIFAILGHNGAGKTTLLSIMTGSLSSTYGDVYYNDIPISGNKTQITTQFGYCPQFDTFNNNLTVGEHVLLFAGVRGIKIEVDEILEEIDLLNKKNDFPKNLSGGQRRKLCIALALLGSPKYIFLDEPTTGLDPYSRKYIWEYLSKKKKGCTIFITTHYMDEADLLADRKMIISNGNITCLGTSIFLKNSFNMNYSLDINLIDINDSLYIDKVIDYYSPTLEELFIKLEKNNENNDFQNIKDTTNINMDNYKFNQADIKDTNNLVNSIFHVFGKNENNEFSVWRQILNITKIRIKVFVRNLTFISLYNLIPICIIISCIYSINKYTDKFYDNERTYKPIKITPTLYKDIHWFRNINTSNDITLDIIKKIDIFNEYKMDTLNYDEQLTIDSNQLKDEKKYIGGFSGNLSANQTLNFTIYYNNFYTYSIPMAINLISNAILKQNNVDKVLSMSFNPLPNYVNFDFEEDDKEKIINTFPENRKTDYDLILAMIIAISVSLSISIFGPLTVKEREDGITWQLYLNGTSRLTYWIGVFLSDMICLLVPVVIICVVGYFNSISIFSIQVLLFSISITFLWIISSLLHQYAISQFFKNYDKCSNIFIIVFPILTFFVGIYTLFRSNENPNLFNEILYFISLIIYTPATIIKYYNELASFIRKVKIKSIDNNSISNFINSEIYQKIINNNNLNRSQKGKLLSKEFFSSKTPSLKDVLQCKDTRNCLILALAITVIYLYILYILIRNQKKRLKCNNDYSLQETIQKDNNIRKAPKDVYNEFKKFNNAS</sequence>
<feature type="transmembrane region" description="Helical" evidence="9">
    <location>
        <begin position="1206"/>
        <end position="1227"/>
    </location>
</feature>
<dbReference type="PANTHER" id="PTHR19229">
    <property type="entry name" value="ATP-BINDING CASSETTE TRANSPORTER SUBFAMILY A ABCA"/>
    <property type="match status" value="1"/>
</dbReference>
<keyword evidence="12" id="KW-1185">Reference proteome</keyword>
<dbReference type="GO" id="GO:0005524">
    <property type="term" value="F:ATP binding"/>
    <property type="evidence" value="ECO:0007669"/>
    <property type="project" value="UniProtKB-KW"/>
</dbReference>
<dbReference type="Gene3D" id="3.40.50.300">
    <property type="entry name" value="P-loop containing nucleotide triphosphate hydrolases"/>
    <property type="match status" value="1"/>
</dbReference>
<dbReference type="EMBL" id="MCOG01000290">
    <property type="protein sequence ID" value="ORY20430.1"/>
    <property type="molecule type" value="Genomic_DNA"/>
</dbReference>
<evidence type="ECO:0000259" key="10">
    <source>
        <dbReference type="PROSITE" id="PS50893"/>
    </source>
</evidence>
<dbReference type="InterPro" id="IPR003593">
    <property type="entry name" value="AAA+_ATPase"/>
</dbReference>
<evidence type="ECO:0000256" key="2">
    <source>
        <dbReference type="ARBA" id="ARBA00008869"/>
    </source>
</evidence>
<evidence type="ECO:0000256" key="9">
    <source>
        <dbReference type="SAM" id="Phobius"/>
    </source>
</evidence>
<keyword evidence="6" id="KW-0067">ATP-binding</keyword>
<dbReference type="InterPro" id="IPR026082">
    <property type="entry name" value="ABCA"/>
</dbReference>
<dbReference type="PROSITE" id="PS00211">
    <property type="entry name" value="ABC_TRANSPORTER_1"/>
    <property type="match status" value="1"/>
</dbReference>
<dbReference type="InterPro" id="IPR027417">
    <property type="entry name" value="P-loop_NTPase"/>
</dbReference>
<keyword evidence="4 9" id="KW-0812">Transmembrane</keyword>
<feature type="transmembrane region" description="Helical" evidence="9">
    <location>
        <begin position="1168"/>
        <end position="1194"/>
    </location>
</feature>
<keyword evidence="8 9" id="KW-0472">Membrane</keyword>
<dbReference type="FunFam" id="3.40.50.300:FF:000335">
    <property type="entry name" value="ATP binding cassette subfamily A member 5"/>
    <property type="match status" value="1"/>
</dbReference>
<dbReference type="PROSITE" id="PS50893">
    <property type="entry name" value="ABC_TRANSPORTER_2"/>
    <property type="match status" value="1"/>
</dbReference>
<dbReference type="InterPro" id="IPR003439">
    <property type="entry name" value="ABC_transporter-like_ATP-bd"/>
</dbReference>
<evidence type="ECO:0000313" key="11">
    <source>
        <dbReference type="EMBL" id="ORY20430.1"/>
    </source>
</evidence>
<dbReference type="GO" id="GO:0016887">
    <property type="term" value="F:ATP hydrolysis activity"/>
    <property type="evidence" value="ECO:0007669"/>
    <property type="project" value="InterPro"/>
</dbReference>
<feature type="transmembrane region" description="Helical" evidence="9">
    <location>
        <begin position="535"/>
        <end position="553"/>
    </location>
</feature>
<feature type="domain" description="ABC transporter" evidence="10">
    <location>
        <begin position="614"/>
        <end position="842"/>
    </location>
</feature>
<organism evidence="11 12">
    <name type="scientific">Neocallimastix californiae</name>
    <dbReference type="NCBI Taxonomy" id="1754190"/>
    <lineage>
        <taxon>Eukaryota</taxon>
        <taxon>Fungi</taxon>
        <taxon>Fungi incertae sedis</taxon>
        <taxon>Chytridiomycota</taxon>
        <taxon>Chytridiomycota incertae sedis</taxon>
        <taxon>Neocallimastigomycetes</taxon>
        <taxon>Neocallimastigales</taxon>
        <taxon>Neocallimastigaceae</taxon>
        <taxon>Neocallimastix</taxon>
    </lineage>
</organism>
<feature type="transmembrane region" description="Helical" evidence="9">
    <location>
        <begin position="1360"/>
        <end position="1378"/>
    </location>
</feature>
<dbReference type="STRING" id="1754190.A0A1Y2ADR7"/>
<protein>
    <recommendedName>
        <fullName evidence="10">ABC transporter domain-containing protein</fullName>
    </recommendedName>
</protein>
<evidence type="ECO:0000256" key="5">
    <source>
        <dbReference type="ARBA" id="ARBA00022741"/>
    </source>
</evidence>
<gene>
    <name evidence="11" type="ORF">LY90DRAFT_516770</name>
</gene>
<comment type="caution">
    <text evidence="11">The sequence shown here is derived from an EMBL/GenBank/DDBJ whole genome shotgun (WGS) entry which is preliminary data.</text>
</comment>
<evidence type="ECO:0000256" key="6">
    <source>
        <dbReference type="ARBA" id="ARBA00022840"/>
    </source>
</evidence>
<dbReference type="SMART" id="SM00382">
    <property type="entry name" value="AAA"/>
    <property type="match status" value="1"/>
</dbReference>
<feature type="transmembrane region" description="Helical" evidence="9">
    <location>
        <begin position="357"/>
        <end position="379"/>
    </location>
</feature>
<name>A0A1Y2ADR7_9FUNG</name>
<dbReference type="InterPro" id="IPR013525">
    <property type="entry name" value="ABC2_TM"/>
</dbReference>
<comment type="similarity">
    <text evidence="2">Belongs to the ABC transporter superfamily. ABCA family.</text>
</comment>
<dbReference type="CDD" id="cd03263">
    <property type="entry name" value="ABC_subfamily_A"/>
    <property type="match status" value="1"/>
</dbReference>
<evidence type="ECO:0000256" key="3">
    <source>
        <dbReference type="ARBA" id="ARBA00022448"/>
    </source>
</evidence>
<dbReference type="SUPFAM" id="SSF52540">
    <property type="entry name" value="P-loop containing nucleoside triphosphate hydrolases"/>
    <property type="match status" value="1"/>
</dbReference>
<keyword evidence="7 9" id="KW-1133">Transmembrane helix</keyword>
<dbReference type="OrthoDB" id="2102429at2759"/>
<evidence type="ECO:0000256" key="4">
    <source>
        <dbReference type="ARBA" id="ARBA00022692"/>
    </source>
</evidence>
<feature type="transmembrane region" description="Helical" evidence="9">
    <location>
        <begin position="943"/>
        <end position="964"/>
    </location>
</feature>
<evidence type="ECO:0000256" key="7">
    <source>
        <dbReference type="ARBA" id="ARBA00022989"/>
    </source>
</evidence>
<feature type="transmembrane region" description="Helical" evidence="9">
    <location>
        <begin position="1127"/>
        <end position="1148"/>
    </location>
</feature>
<feature type="transmembrane region" description="Helical" evidence="9">
    <location>
        <begin position="466"/>
        <end position="483"/>
    </location>
</feature>
<dbReference type="GO" id="GO:0005319">
    <property type="term" value="F:lipid transporter activity"/>
    <property type="evidence" value="ECO:0007669"/>
    <property type="project" value="TreeGrafter"/>
</dbReference>
<reference evidence="11 12" key="1">
    <citation type="submission" date="2016-08" db="EMBL/GenBank/DDBJ databases">
        <title>A Parts List for Fungal Cellulosomes Revealed by Comparative Genomics.</title>
        <authorList>
            <consortium name="DOE Joint Genome Institute"/>
            <person name="Haitjema C.H."/>
            <person name="Gilmore S.P."/>
            <person name="Henske J.K."/>
            <person name="Solomon K.V."/>
            <person name="De Groot R."/>
            <person name="Kuo A."/>
            <person name="Mondo S.J."/>
            <person name="Salamov A.A."/>
            <person name="Labutti K."/>
            <person name="Zhao Z."/>
            <person name="Chiniquy J."/>
            <person name="Barry K."/>
            <person name="Brewer H.M."/>
            <person name="Purvine S.O."/>
            <person name="Wright A.T."/>
            <person name="Boxma B."/>
            <person name="Van Alen T."/>
            <person name="Hackstein J.H."/>
            <person name="Baker S.E."/>
            <person name="Grigoriev I.V."/>
            <person name="O'Malley M.A."/>
        </authorList>
    </citation>
    <scope>NUCLEOTIDE SEQUENCE [LARGE SCALE GENOMIC DNA]</scope>
    <source>
        <strain evidence="11 12">G1</strain>
    </source>
</reference>
<proteinExistence type="inferred from homology"/>
<keyword evidence="3" id="KW-0813">Transport</keyword>
<feature type="transmembrane region" description="Helical" evidence="9">
    <location>
        <begin position="1239"/>
        <end position="1258"/>
    </location>
</feature>
<dbReference type="InterPro" id="IPR017871">
    <property type="entry name" value="ABC_transporter-like_CS"/>
</dbReference>